<keyword evidence="2" id="KW-1185">Reference proteome</keyword>
<evidence type="ECO:0000313" key="2">
    <source>
        <dbReference type="Proteomes" id="UP001610432"/>
    </source>
</evidence>
<dbReference type="RefSeq" id="XP_070885172.1">
    <property type="nucleotide sequence ID" value="XM_071029351.1"/>
</dbReference>
<sequence length="379" mass="41254">MQSPSPDPPVMPTVSAVGAVASPILLPLSASGPVMLNLTFSTDSPDPRASTALTVIPTVMEFDKDAKRPECRQIQPWDLACPIPLSGKIPCIYDAATQQYWLFTIEGALLLHETPKVVIPKKTARQLIYRMQKPREALVNLLNIPASASNLIPDSVILHHALHDSITVKRSSSTSPFIRFWEDKTVLVSSSYVSPSPSYLLHLRPTFDDLAPHKCNSLYHCGNNIIYCSSCTAYRLPTGVSSGSIETGPPILIGRLAVRPDIAQSIYARCLQRDSSSKKLDIDRAYEVLSQCFYHPTITSIDIPRAWMVANLLRDSLFVLVGYPPRRQNWISHFNISDPQVVSTAGGVNSTWNNIGTGVAIAGTGASVGLNVASVLLAP</sequence>
<dbReference type="GeneID" id="98144423"/>
<name>A0ABR4LNS6_9EURO</name>
<organism evidence="1 2">
    <name type="scientific">Aspergillus lucknowensis</name>
    <dbReference type="NCBI Taxonomy" id="176173"/>
    <lineage>
        <taxon>Eukaryota</taxon>
        <taxon>Fungi</taxon>
        <taxon>Dikarya</taxon>
        <taxon>Ascomycota</taxon>
        <taxon>Pezizomycotina</taxon>
        <taxon>Eurotiomycetes</taxon>
        <taxon>Eurotiomycetidae</taxon>
        <taxon>Eurotiales</taxon>
        <taxon>Aspergillaceae</taxon>
        <taxon>Aspergillus</taxon>
        <taxon>Aspergillus subgen. Nidulantes</taxon>
    </lineage>
</organism>
<dbReference type="Proteomes" id="UP001610432">
    <property type="component" value="Unassembled WGS sequence"/>
</dbReference>
<accession>A0ABR4LNS6</accession>
<reference evidence="1 2" key="1">
    <citation type="submission" date="2024-07" db="EMBL/GenBank/DDBJ databases">
        <title>Section-level genome sequencing and comparative genomics of Aspergillus sections Usti and Cavernicolus.</title>
        <authorList>
            <consortium name="Lawrence Berkeley National Laboratory"/>
            <person name="Nybo J.L."/>
            <person name="Vesth T.C."/>
            <person name="Theobald S."/>
            <person name="Frisvad J.C."/>
            <person name="Larsen T.O."/>
            <person name="Kjaerboelling I."/>
            <person name="Rothschild-Mancinelli K."/>
            <person name="Lyhne E.K."/>
            <person name="Kogle M.E."/>
            <person name="Barry K."/>
            <person name="Clum A."/>
            <person name="Na H."/>
            <person name="Ledsgaard L."/>
            <person name="Lin J."/>
            <person name="Lipzen A."/>
            <person name="Kuo A."/>
            <person name="Riley R."/>
            <person name="Mondo S."/>
            <person name="Labutti K."/>
            <person name="Haridas S."/>
            <person name="Pangalinan J."/>
            <person name="Salamov A.A."/>
            <person name="Simmons B.A."/>
            <person name="Magnuson J.K."/>
            <person name="Chen J."/>
            <person name="Drula E."/>
            <person name="Henrissat B."/>
            <person name="Wiebenga A."/>
            <person name="Lubbers R.J."/>
            <person name="Gomes A.C."/>
            <person name="Macurrencykelacurrency M.R."/>
            <person name="Stajich J."/>
            <person name="Grigoriev I.V."/>
            <person name="Mortensen U.H."/>
            <person name="De Vries R.P."/>
            <person name="Baker S.E."/>
            <person name="Andersen M.R."/>
        </authorList>
    </citation>
    <scope>NUCLEOTIDE SEQUENCE [LARGE SCALE GENOMIC DNA]</scope>
    <source>
        <strain evidence="1 2">CBS 449.75</strain>
    </source>
</reference>
<comment type="caution">
    <text evidence="1">The sequence shown here is derived from an EMBL/GenBank/DDBJ whole genome shotgun (WGS) entry which is preliminary data.</text>
</comment>
<dbReference type="EMBL" id="JBFXLQ010000026">
    <property type="protein sequence ID" value="KAL2866193.1"/>
    <property type="molecule type" value="Genomic_DNA"/>
</dbReference>
<proteinExistence type="predicted"/>
<protein>
    <submittedName>
        <fullName evidence="1">Uncharacterized protein</fullName>
    </submittedName>
</protein>
<evidence type="ECO:0000313" key="1">
    <source>
        <dbReference type="EMBL" id="KAL2866193.1"/>
    </source>
</evidence>
<gene>
    <name evidence="1" type="ORF">BJX67DRAFT_355957</name>
</gene>